<protein>
    <recommendedName>
        <fullName evidence="3">TniQ protein</fullName>
    </recommendedName>
</protein>
<sequence length="206" mass="23411">MLPEPSCNTPLPIMLFDQQKLAPSFGYVFDLSWLDIHDSLLSILWKFIKMNGVPGPVVLRLLAKTDIDPYDGIAVCQSEMNLKRLQQDFGLSAKVIRDSFTPALLGNAISPHFRFCRRCLSRGYHGTPYQFQSVIRCPIHADLLETQCRFCGKSSAYHLNAMLLNSPFRCGYCSKRYGTFAPDFAHRLPLKKSARRAITRARILHC</sequence>
<gene>
    <name evidence="1" type="ORF">H8K52_20395</name>
</gene>
<dbReference type="Proteomes" id="UP000648257">
    <property type="component" value="Unassembled WGS sequence"/>
</dbReference>
<name>A0ABR6XA34_9BURK</name>
<dbReference type="RefSeq" id="WP_186924757.1">
    <property type="nucleotide sequence ID" value="NZ_JACOFW010000051.1"/>
</dbReference>
<proteinExistence type="predicted"/>
<evidence type="ECO:0008006" key="3">
    <source>
        <dbReference type="Google" id="ProtNLM"/>
    </source>
</evidence>
<evidence type="ECO:0000313" key="1">
    <source>
        <dbReference type="EMBL" id="MBC3809700.1"/>
    </source>
</evidence>
<accession>A0ABR6XA34</accession>
<keyword evidence="2" id="KW-1185">Reference proteome</keyword>
<comment type="caution">
    <text evidence="1">The sequence shown here is derived from an EMBL/GenBank/DDBJ whole genome shotgun (WGS) entry which is preliminary data.</text>
</comment>
<dbReference type="EMBL" id="JACOFW010000051">
    <property type="protein sequence ID" value="MBC3809700.1"/>
    <property type="molecule type" value="Genomic_DNA"/>
</dbReference>
<evidence type="ECO:0000313" key="2">
    <source>
        <dbReference type="Proteomes" id="UP000648257"/>
    </source>
</evidence>
<organism evidence="1 2">
    <name type="scientific">Undibacterium seohonense</name>
    <dbReference type="NCBI Taxonomy" id="1344950"/>
    <lineage>
        <taxon>Bacteria</taxon>
        <taxon>Pseudomonadati</taxon>
        <taxon>Pseudomonadota</taxon>
        <taxon>Betaproteobacteria</taxon>
        <taxon>Burkholderiales</taxon>
        <taxon>Oxalobacteraceae</taxon>
        <taxon>Undibacterium</taxon>
    </lineage>
</organism>
<reference evidence="1 2" key="1">
    <citation type="submission" date="2020-08" db="EMBL/GenBank/DDBJ databases">
        <title>Novel species isolated from subtropical streams in China.</title>
        <authorList>
            <person name="Lu H."/>
        </authorList>
    </citation>
    <scope>NUCLEOTIDE SEQUENCE [LARGE SCALE GENOMIC DNA]</scope>
    <source>
        <strain evidence="1 2">KACC 16656</strain>
    </source>
</reference>